<accession>A0A543J5W1</accession>
<keyword evidence="3" id="KW-1185">Reference proteome</keyword>
<dbReference type="EMBL" id="VFPP01000001">
    <property type="protein sequence ID" value="TQM78187.1"/>
    <property type="molecule type" value="Genomic_DNA"/>
</dbReference>
<dbReference type="InterPro" id="IPR011990">
    <property type="entry name" value="TPR-like_helical_dom_sf"/>
</dbReference>
<feature type="region of interest" description="Disordered" evidence="1">
    <location>
        <begin position="266"/>
        <end position="292"/>
    </location>
</feature>
<comment type="caution">
    <text evidence="2">The sequence shown here is derived from an EMBL/GenBank/DDBJ whole genome shotgun (WGS) entry which is preliminary data.</text>
</comment>
<evidence type="ECO:0000256" key="1">
    <source>
        <dbReference type="SAM" id="MobiDB-lite"/>
    </source>
</evidence>
<evidence type="ECO:0000313" key="3">
    <source>
        <dbReference type="Proteomes" id="UP000316628"/>
    </source>
</evidence>
<dbReference type="AlphaFoldDB" id="A0A543J5W1"/>
<reference evidence="2 3" key="1">
    <citation type="submission" date="2019-06" db="EMBL/GenBank/DDBJ databases">
        <title>Sequencing the genomes of 1000 actinobacteria strains.</title>
        <authorList>
            <person name="Klenk H.-P."/>
        </authorList>
    </citation>
    <scope>NUCLEOTIDE SEQUENCE [LARGE SCALE GENOMIC DNA]</scope>
    <source>
        <strain evidence="2 3">DSM 45456</strain>
    </source>
</reference>
<protein>
    <submittedName>
        <fullName evidence="2">Tetratricopeptide repeat protein</fullName>
    </submittedName>
</protein>
<dbReference type="Proteomes" id="UP000316628">
    <property type="component" value="Unassembled WGS sequence"/>
</dbReference>
<gene>
    <name evidence="2" type="ORF">FHX81_0443</name>
</gene>
<dbReference type="Pfam" id="PF13424">
    <property type="entry name" value="TPR_12"/>
    <property type="match status" value="1"/>
</dbReference>
<organism evidence="2 3">
    <name type="scientific">Saccharothrix saharensis</name>
    <dbReference type="NCBI Taxonomy" id="571190"/>
    <lineage>
        <taxon>Bacteria</taxon>
        <taxon>Bacillati</taxon>
        <taxon>Actinomycetota</taxon>
        <taxon>Actinomycetes</taxon>
        <taxon>Pseudonocardiales</taxon>
        <taxon>Pseudonocardiaceae</taxon>
        <taxon>Saccharothrix</taxon>
    </lineage>
</organism>
<dbReference type="Gene3D" id="1.25.40.10">
    <property type="entry name" value="Tetratricopeptide repeat domain"/>
    <property type="match status" value="1"/>
</dbReference>
<dbReference type="OrthoDB" id="3672380at2"/>
<feature type="compositionally biased region" description="Basic and acidic residues" evidence="1">
    <location>
        <begin position="266"/>
        <end position="277"/>
    </location>
</feature>
<name>A0A543J5W1_9PSEU</name>
<proteinExistence type="predicted"/>
<sequence length="292" mass="31487">MDEPRHAVARLLGELRTISRTTVGRGDETGHTWFGAHRDHLSATLRDSLTEPEPAVALFAEVWPVVPVEVNEAWARDLLDAGAELAAVLPTSLLLATGFRRAAASLRLRGALRLAAVAGMRELAIHRLRDDDPDTAAAALGDLAATYRAQGRLHKVVGCADEALELYLLHDDRPGTAAALVHLGALMLEVSRHDSAVKYLSRADKLFTELDDPAGRAACLPELGRALWLSGNRAEAYRRFNRAIGLLIGTGGDATRSVRDRIRELEEGDRAATDDPSHPGGAGGGTRQPRTW</sequence>
<evidence type="ECO:0000313" key="2">
    <source>
        <dbReference type="EMBL" id="TQM78187.1"/>
    </source>
</evidence>
<dbReference type="SUPFAM" id="SSF48452">
    <property type="entry name" value="TPR-like"/>
    <property type="match status" value="1"/>
</dbReference>
<dbReference type="RefSeq" id="WP_141974963.1">
    <property type="nucleotide sequence ID" value="NZ_VFPP01000001.1"/>
</dbReference>